<comment type="similarity">
    <text evidence="7">Belongs to the dihydrofolate reductase family.</text>
</comment>
<accession>A0A8S0WDG1</accession>
<evidence type="ECO:0000256" key="3">
    <source>
        <dbReference type="ARBA" id="ARBA00018886"/>
    </source>
</evidence>
<keyword evidence="4" id="KW-0554">One-carbon metabolism</keyword>
<comment type="pathway">
    <text evidence="1">Cofactor biosynthesis; tetrahydrofolate biosynthesis; 5,6,7,8-tetrahydrofolate from 7,8-dihydrofolate: step 1/1.</text>
</comment>
<dbReference type="SUPFAM" id="SSF53597">
    <property type="entry name" value="Dihydrofolate reductase-like"/>
    <property type="match status" value="1"/>
</dbReference>
<sequence>MLSPKLMSRLTIVVAATKANGIGANTRLPWRLPKEMKYFAQVTSNAPDGCQNAVIMGRNTWESIPKKHRPLAKRVNIVVSRNKEYDLGSEAPSVVLKDSLDSALSLLEPSDPDATRLHRGFVIGGATLYTESLSRPISSTGASVDRILLTRILSPDFSDCDAFMPDFLKPNEGKVEWMRSTHTALQEWVGFGVPEGEQEENGVKYEFQMWVRQS</sequence>
<comment type="caution">
    <text evidence="9">The sequence shown here is derived from an EMBL/GenBank/DDBJ whole genome shotgun (WGS) entry which is preliminary data.</text>
</comment>
<dbReference type="GO" id="GO:0006730">
    <property type="term" value="P:one-carbon metabolic process"/>
    <property type="evidence" value="ECO:0007669"/>
    <property type="project" value="UniProtKB-KW"/>
</dbReference>
<evidence type="ECO:0000256" key="6">
    <source>
        <dbReference type="ARBA" id="ARBA00023002"/>
    </source>
</evidence>
<dbReference type="GO" id="GO:0005739">
    <property type="term" value="C:mitochondrion"/>
    <property type="evidence" value="ECO:0007669"/>
    <property type="project" value="TreeGrafter"/>
</dbReference>
<keyword evidence="6" id="KW-0560">Oxidoreductase</keyword>
<dbReference type="PANTHER" id="PTHR48069">
    <property type="entry name" value="DIHYDROFOLATE REDUCTASE"/>
    <property type="match status" value="1"/>
</dbReference>
<proteinExistence type="inferred from homology"/>
<evidence type="ECO:0000313" key="10">
    <source>
        <dbReference type="Proteomes" id="UP000467700"/>
    </source>
</evidence>
<dbReference type="EC" id="1.5.1.3" evidence="2"/>
<keyword evidence="10" id="KW-1185">Reference proteome</keyword>
<dbReference type="InterPro" id="IPR024072">
    <property type="entry name" value="DHFR-like_dom_sf"/>
</dbReference>
<reference evidence="9 10" key="1">
    <citation type="submission" date="2020-01" db="EMBL/GenBank/DDBJ databases">
        <authorList>
            <person name="Gupta K D."/>
        </authorList>
    </citation>
    <scope>NUCLEOTIDE SEQUENCE [LARGE SCALE GENOMIC DNA]</scope>
</reference>
<evidence type="ECO:0000256" key="4">
    <source>
        <dbReference type="ARBA" id="ARBA00022563"/>
    </source>
</evidence>
<dbReference type="EMBL" id="CACVBS010000051">
    <property type="protein sequence ID" value="CAA7265820.1"/>
    <property type="molecule type" value="Genomic_DNA"/>
</dbReference>
<dbReference type="InterPro" id="IPR017925">
    <property type="entry name" value="DHFR_CS"/>
</dbReference>
<evidence type="ECO:0000259" key="8">
    <source>
        <dbReference type="PROSITE" id="PS51330"/>
    </source>
</evidence>
<dbReference type="PANTHER" id="PTHR48069:SF3">
    <property type="entry name" value="DIHYDROFOLATE REDUCTASE"/>
    <property type="match status" value="1"/>
</dbReference>
<dbReference type="CDD" id="cd00209">
    <property type="entry name" value="DHFR"/>
    <property type="match status" value="1"/>
</dbReference>
<name>A0A8S0WDG1_CYCAE</name>
<evidence type="ECO:0000256" key="5">
    <source>
        <dbReference type="ARBA" id="ARBA00022857"/>
    </source>
</evidence>
<dbReference type="PRINTS" id="PR00070">
    <property type="entry name" value="DHFR"/>
</dbReference>
<dbReference type="Gene3D" id="3.40.430.10">
    <property type="entry name" value="Dihydrofolate Reductase, subunit A"/>
    <property type="match status" value="1"/>
</dbReference>
<feature type="domain" description="DHFR" evidence="8">
    <location>
        <begin position="9"/>
        <end position="212"/>
    </location>
</feature>
<keyword evidence="5" id="KW-0521">NADP</keyword>
<evidence type="ECO:0000256" key="2">
    <source>
        <dbReference type="ARBA" id="ARBA00012856"/>
    </source>
</evidence>
<dbReference type="GO" id="GO:0050661">
    <property type="term" value="F:NADP binding"/>
    <property type="evidence" value="ECO:0007669"/>
    <property type="project" value="InterPro"/>
</dbReference>
<evidence type="ECO:0000313" key="9">
    <source>
        <dbReference type="EMBL" id="CAA7265820.1"/>
    </source>
</evidence>
<protein>
    <recommendedName>
        <fullName evidence="3">Dihydrofolate reductase</fullName>
        <ecNumber evidence="2">1.5.1.3</ecNumber>
    </recommendedName>
</protein>
<dbReference type="Proteomes" id="UP000467700">
    <property type="component" value="Unassembled WGS sequence"/>
</dbReference>
<dbReference type="GO" id="GO:0046655">
    <property type="term" value="P:folic acid metabolic process"/>
    <property type="evidence" value="ECO:0007669"/>
    <property type="project" value="TreeGrafter"/>
</dbReference>
<dbReference type="PROSITE" id="PS51330">
    <property type="entry name" value="DHFR_2"/>
    <property type="match status" value="1"/>
</dbReference>
<dbReference type="AlphaFoldDB" id="A0A8S0WDG1"/>
<gene>
    <name evidence="9" type="ORF">AAE3_LOCUS8102</name>
</gene>
<dbReference type="InterPro" id="IPR001796">
    <property type="entry name" value="DHFR_dom"/>
</dbReference>
<organism evidence="9 10">
    <name type="scientific">Cyclocybe aegerita</name>
    <name type="common">Black poplar mushroom</name>
    <name type="synonym">Agrocybe aegerita</name>
    <dbReference type="NCBI Taxonomy" id="1973307"/>
    <lineage>
        <taxon>Eukaryota</taxon>
        <taxon>Fungi</taxon>
        <taxon>Dikarya</taxon>
        <taxon>Basidiomycota</taxon>
        <taxon>Agaricomycotina</taxon>
        <taxon>Agaricomycetes</taxon>
        <taxon>Agaricomycetidae</taxon>
        <taxon>Agaricales</taxon>
        <taxon>Agaricineae</taxon>
        <taxon>Bolbitiaceae</taxon>
        <taxon>Cyclocybe</taxon>
    </lineage>
</organism>
<evidence type="ECO:0000256" key="7">
    <source>
        <dbReference type="RuleBase" id="RU004474"/>
    </source>
</evidence>
<dbReference type="InterPro" id="IPR012259">
    <property type="entry name" value="DHFR"/>
</dbReference>
<dbReference type="Pfam" id="PF00186">
    <property type="entry name" value="DHFR_1"/>
    <property type="match status" value="1"/>
</dbReference>
<evidence type="ECO:0000256" key="1">
    <source>
        <dbReference type="ARBA" id="ARBA00004903"/>
    </source>
</evidence>
<dbReference type="PROSITE" id="PS00075">
    <property type="entry name" value="DHFR_1"/>
    <property type="match status" value="1"/>
</dbReference>
<dbReference type="GO" id="GO:0046654">
    <property type="term" value="P:tetrahydrofolate biosynthetic process"/>
    <property type="evidence" value="ECO:0007669"/>
    <property type="project" value="InterPro"/>
</dbReference>
<dbReference type="GO" id="GO:0004146">
    <property type="term" value="F:dihydrofolate reductase activity"/>
    <property type="evidence" value="ECO:0007669"/>
    <property type="project" value="UniProtKB-EC"/>
</dbReference>
<dbReference type="OrthoDB" id="414698at2759"/>
<dbReference type="GO" id="GO:0046452">
    <property type="term" value="P:dihydrofolate metabolic process"/>
    <property type="evidence" value="ECO:0007669"/>
    <property type="project" value="TreeGrafter"/>
</dbReference>